<name>A0A8H6SQA8_MYCCL</name>
<sequence>MQTLHLPQSVTWLRLVGGRWLFVASSDDKVSKLACWDVAFVLEGNARPVAEGYLPGRVKTGAVEAFDSEIVLALGLGPESRSTRMISFRRSQGQYVLVELAALVDSWHVVMFSGDYVGCAIRSETNRSHIVNWRNGEILIIPTNGVDDVPGRRCVPHVMTLWNDFVVIVHNIGLDFYRIAPTKDSNEPITYAGTIPGFNIWEVNALSSESPDSPLRLIALTARGLEMVLLDLFDPAGPEPHTQDGASISRCLLPYPDPPQFSEAPWFKLCVGSGERRALWIGAIKPSEEEYHHPHIASILLPEGTQDAFEPPSSTTLAVDVESGPALSALPLIDLDETLGLLVVGNHFGELAVYDLAQGQLFPGNLPDVDDRLSDGRLLQREPIDLNPPRGPTGTMSEQEFRDSIAHWSQDQLTDNTWTDTWYEGRRFASPYIWLGRPGDIPWLIEHAYGFPGEVFPQAYTVPDYAYVPSILFRVGTRYLVEDSDGYTRSWADNDGWGFSQDTADIQEASRLTAETENEALWKSMHYEWTTRKPRRARWLEQRERGGCFDWLPYVDDSDDVHN</sequence>
<dbReference type="EMBL" id="JACAZE010000012">
    <property type="protein sequence ID" value="KAF7302427.1"/>
    <property type="molecule type" value="Genomic_DNA"/>
</dbReference>
<protein>
    <submittedName>
        <fullName evidence="1">F-box domain-containing protein</fullName>
    </submittedName>
</protein>
<comment type="caution">
    <text evidence="1">The sequence shown here is derived from an EMBL/GenBank/DDBJ whole genome shotgun (WGS) entry which is preliminary data.</text>
</comment>
<proteinExistence type="predicted"/>
<accession>A0A8H6SQA8</accession>
<dbReference type="Proteomes" id="UP000613580">
    <property type="component" value="Unassembled WGS sequence"/>
</dbReference>
<evidence type="ECO:0000313" key="2">
    <source>
        <dbReference type="Proteomes" id="UP000613580"/>
    </source>
</evidence>
<organism evidence="1 2">
    <name type="scientific">Mycena chlorophos</name>
    <name type="common">Agaric fungus</name>
    <name type="synonym">Agaricus chlorophos</name>
    <dbReference type="NCBI Taxonomy" id="658473"/>
    <lineage>
        <taxon>Eukaryota</taxon>
        <taxon>Fungi</taxon>
        <taxon>Dikarya</taxon>
        <taxon>Basidiomycota</taxon>
        <taxon>Agaricomycotina</taxon>
        <taxon>Agaricomycetes</taxon>
        <taxon>Agaricomycetidae</taxon>
        <taxon>Agaricales</taxon>
        <taxon>Marasmiineae</taxon>
        <taxon>Mycenaceae</taxon>
        <taxon>Mycena</taxon>
    </lineage>
</organism>
<dbReference type="OrthoDB" id="2786194at2759"/>
<reference evidence="1" key="1">
    <citation type="submission" date="2020-05" db="EMBL/GenBank/DDBJ databases">
        <title>Mycena genomes resolve the evolution of fungal bioluminescence.</title>
        <authorList>
            <person name="Tsai I.J."/>
        </authorList>
    </citation>
    <scope>NUCLEOTIDE SEQUENCE</scope>
    <source>
        <strain evidence="1">110903Hualien_Pintung</strain>
    </source>
</reference>
<gene>
    <name evidence="1" type="ORF">HMN09_00876500</name>
</gene>
<keyword evidence="2" id="KW-1185">Reference proteome</keyword>
<dbReference type="AlphaFoldDB" id="A0A8H6SQA8"/>
<evidence type="ECO:0000313" key="1">
    <source>
        <dbReference type="EMBL" id="KAF7302427.1"/>
    </source>
</evidence>